<feature type="transmembrane region" description="Helical" evidence="6">
    <location>
        <begin position="56"/>
        <end position="71"/>
    </location>
</feature>
<evidence type="ECO:0000256" key="6">
    <source>
        <dbReference type="SAM" id="Phobius"/>
    </source>
</evidence>
<feature type="non-terminal residue" evidence="7">
    <location>
        <position position="99"/>
    </location>
</feature>
<accession>A0A7R9LY52</accession>
<name>A0A7R9LY52_9ACAR</name>
<evidence type="ECO:0000256" key="3">
    <source>
        <dbReference type="ARBA" id="ARBA00022692"/>
    </source>
</evidence>
<gene>
    <name evidence="7" type="ORF">OSB1V03_LOCUS22419</name>
</gene>
<evidence type="ECO:0000313" key="7">
    <source>
        <dbReference type="EMBL" id="CAD7649508.1"/>
    </source>
</evidence>
<organism evidence="7">
    <name type="scientific">Medioppia subpectinata</name>
    <dbReference type="NCBI Taxonomy" id="1979941"/>
    <lineage>
        <taxon>Eukaryota</taxon>
        <taxon>Metazoa</taxon>
        <taxon>Ecdysozoa</taxon>
        <taxon>Arthropoda</taxon>
        <taxon>Chelicerata</taxon>
        <taxon>Arachnida</taxon>
        <taxon>Acari</taxon>
        <taxon>Acariformes</taxon>
        <taxon>Sarcoptiformes</taxon>
        <taxon>Oribatida</taxon>
        <taxon>Brachypylina</taxon>
        <taxon>Oppioidea</taxon>
        <taxon>Oppiidae</taxon>
        <taxon>Medioppia</taxon>
    </lineage>
</organism>
<reference evidence="7" key="1">
    <citation type="submission" date="2020-11" db="EMBL/GenBank/DDBJ databases">
        <authorList>
            <person name="Tran Van P."/>
        </authorList>
    </citation>
    <scope>NUCLEOTIDE SEQUENCE</scope>
</reference>
<evidence type="ECO:0000256" key="2">
    <source>
        <dbReference type="ARBA" id="ARBA00009310"/>
    </source>
</evidence>
<dbReference type="GO" id="GO:0012505">
    <property type="term" value="C:endomembrane system"/>
    <property type="evidence" value="ECO:0007669"/>
    <property type="project" value="TreeGrafter"/>
</dbReference>
<dbReference type="GO" id="GO:0016020">
    <property type="term" value="C:membrane"/>
    <property type="evidence" value="ECO:0007669"/>
    <property type="project" value="UniProtKB-SubCell"/>
</dbReference>
<evidence type="ECO:0000256" key="5">
    <source>
        <dbReference type="ARBA" id="ARBA00023136"/>
    </source>
</evidence>
<keyword evidence="3 6" id="KW-0812">Transmembrane</keyword>
<keyword evidence="5 6" id="KW-0472">Membrane</keyword>
<dbReference type="Proteomes" id="UP000759131">
    <property type="component" value="Unassembled WGS sequence"/>
</dbReference>
<protein>
    <recommendedName>
        <fullName evidence="9">Cleft lip and palate associated transmembrane protein</fullName>
    </recommendedName>
</protein>
<dbReference type="AlphaFoldDB" id="A0A7R9LY52"/>
<comment type="similarity">
    <text evidence="2">Belongs to the CLPTM1 family.</text>
</comment>
<evidence type="ECO:0000256" key="4">
    <source>
        <dbReference type="ARBA" id="ARBA00022989"/>
    </source>
</evidence>
<evidence type="ECO:0008006" key="9">
    <source>
        <dbReference type="Google" id="ProtNLM"/>
    </source>
</evidence>
<dbReference type="EMBL" id="CAJPIZ010047829">
    <property type="protein sequence ID" value="CAG2122473.1"/>
    <property type="molecule type" value="Genomic_DNA"/>
</dbReference>
<dbReference type="PANTHER" id="PTHR21347:SF14">
    <property type="entry name" value="LIPID SCRAMBLASE CLPTM1-RELATED"/>
    <property type="match status" value="1"/>
</dbReference>
<evidence type="ECO:0000313" key="8">
    <source>
        <dbReference type="Proteomes" id="UP000759131"/>
    </source>
</evidence>
<feature type="non-terminal residue" evidence="7">
    <location>
        <position position="1"/>
    </location>
</feature>
<comment type="subcellular location">
    <subcellularLocation>
        <location evidence="1">Membrane</location>
        <topology evidence="1">Multi-pass membrane protein</topology>
    </subcellularLocation>
</comment>
<dbReference type="OrthoDB" id="378564at2759"/>
<feature type="transmembrane region" description="Helical" evidence="6">
    <location>
        <begin position="15"/>
        <end position="35"/>
    </location>
</feature>
<keyword evidence="4 6" id="KW-1133">Transmembrane helix</keyword>
<dbReference type="PANTHER" id="PTHR21347">
    <property type="entry name" value="CLEFT LIP AND PALATE ASSOCIATED TRANSMEMBRANE PROTEIN-RELATED"/>
    <property type="match status" value="1"/>
</dbReference>
<proteinExistence type="inferred from homology"/>
<dbReference type="Pfam" id="PF05602">
    <property type="entry name" value="CLPTM1"/>
    <property type="match status" value="1"/>
</dbReference>
<sequence>EQDLLKETFLETSPILLGLTVLVSITHSVFEFLAFKNDIQFWKNRRSLEGLSVRSVFFNVFQSVIVLLYVLDNDTNMVIRASVGIGLLIELWKIKKVVN</sequence>
<keyword evidence="8" id="KW-1185">Reference proteome</keyword>
<dbReference type="EMBL" id="OC902404">
    <property type="protein sequence ID" value="CAD7649508.1"/>
    <property type="molecule type" value="Genomic_DNA"/>
</dbReference>
<evidence type="ECO:0000256" key="1">
    <source>
        <dbReference type="ARBA" id="ARBA00004141"/>
    </source>
</evidence>
<dbReference type="InterPro" id="IPR008429">
    <property type="entry name" value="CLPTM1"/>
</dbReference>